<dbReference type="RefSeq" id="WP_251969846.1">
    <property type="nucleotide sequence ID" value="NZ_AP025730.1"/>
</dbReference>
<evidence type="ECO:0000313" key="3">
    <source>
        <dbReference type="Proteomes" id="UP001057498"/>
    </source>
</evidence>
<keyword evidence="3" id="KW-1185">Reference proteome</keyword>
<dbReference type="Proteomes" id="UP001057498">
    <property type="component" value="Chromosome"/>
</dbReference>
<feature type="domain" description="AAA+ ATPase" evidence="1">
    <location>
        <begin position="101"/>
        <end position="272"/>
    </location>
</feature>
<dbReference type="SMART" id="SM00382">
    <property type="entry name" value="AAA"/>
    <property type="match status" value="1"/>
</dbReference>
<dbReference type="EMBL" id="AP025730">
    <property type="protein sequence ID" value="BDI06585.1"/>
    <property type="molecule type" value="Genomic_DNA"/>
</dbReference>
<sequence>MALENLLPVLAEHLGKKVIDRLTKDHPAQGGVRAREDRVQEALSVHLRLVSNWSRQVQFYRMSSARSVEGETVPLTFAGTPRRFRNSQATGPTLSEKDLLGKEHLLILGPPGAGKTTTLKRLCHVLLCEEPNSNSDTSQVPILVRLRVFNGTESTSFPLLRHIAQELGLQIHEVEEQVNMASPGRPPKMVVRRREVCEGQSIPRAVSQALNELQATLFLDGLDEVNTLVRSAIEADIRSLLEASDALRVVITCRSGEYRTPLGYLTVVEVCELLLSDIQGMARSWLGPKADEFMRQAQSPSLLELAQRPLFLAHMLNLYHLGGYLPEQPFEIYEMVTLLMIREWDREREIVRRSRYADFGAEKKLRFLSALAFEFTYSNKIKVFSDKDLINAYRKLRRRFQLPEDEAQLVAQEIESHTGLVVEVGPRQYEFSHLTLQEYLAADYLVRSPFPEKKIATYIAQYPAPLAIATALSTEPAAWLAGVLMNRSLIADGSSAKIAIFLERLRRENPIFVRSDALGLCVLGLAFLAADAKLAHERESVETHLAKLLESEEAHKSFVDVACRRYALTLNDTGSDFIATKRVDVDSGIDDSAFEVDIPDTGRISRNWLESKFLGRELLFNGIRVTMRR</sequence>
<gene>
    <name evidence="2" type="ORF">CATMQ487_35550</name>
</gene>
<reference evidence="2" key="1">
    <citation type="submission" date="2022-04" db="EMBL/GenBank/DDBJ databases">
        <title>Whole genome sequence of Sphaerotilus sp. FB-5.</title>
        <authorList>
            <person name="Takeda M."/>
            <person name="Narihara S."/>
            <person name="Akimoto M."/>
            <person name="Akimoto R."/>
            <person name="Nishiyashiki S."/>
            <person name="Murakami T."/>
        </authorList>
    </citation>
    <scope>NUCLEOTIDE SEQUENCE</scope>
    <source>
        <strain evidence="2">FB-5</strain>
    </source>
</reference>
<dbReference type="InterPro" id="IPR027417">
    <property type="entry name" value="P-loop_NTPase"/>
</dbReference>
<protein>
    <recommendedName>
        <fullName evidence="1">AAA+ ATPase domain-containing protein</fullName>
    </recommendedName>
</protein>
<proteinExistence type="predicted"/>
<name>A0ABN6PTK0_9BURK</name>
<dbReference type="SUPFAM" id="SSF52540">
    <property type="entry name" value="P-loop containing nucleoside triphosphate hydrolases"/>
    <property type="match status" value="1"/>
</dbReference>
<accession>A0ABN6PTK0</accession>
<dbReference type="PANTHER" id="PTHR46844:SF1">
    <property type="entry name" value="SLR5058 PROTEIN"/>
    <property type="match status" value="1"/>
</dbReference>
<dbReference type="InterPro" id="IPR003593">
    <property type="entry name" value="AAA+_ATPase"/>
</dbReference>
<dbReference type="Gene3D" id="3.40.50.300">
    <property type="entry name" value="P-loop containing nucleotide triphosphate hydrolases"/>
    <property type="match status" value="1"/>
</dbReference>
<dbReference type="InterPro" id="IPR007111">
    <property type="entry name" value="NACHT_NTPase"/>
</dbReference>
<evidence type="ECO:0000313" key="2">
    <source>
        <dbReference type="EMBL" id="BDI06585.1"/>
    </source>
</evidence>
<evidence type="ECO:0000259" key="1">
    <source>
        <dbReference type="SMART" id="SM00382"/>
    </source>
</evidence>
<organism evidence="2 3">
    <name type="scientific">Sphaerotilus microaerophilus</name>
    <dbReference type="NCBI Taxonomy" id="2914710"/>
    <lineage>
        <taxon>Bacteria</taxon>
        <taxon>Pseudomonadati</taxon>
        <taxon>Pseudomonadota</taxon>
        <taxon>Betaproteobacteria</taxon>
        <taxon>Burkholderiales</taxon>
        <taxon>Sphaerotilaceae</taxon>
        <taxon>Sphaerotilus</taxon>
    </lineage>
</organism>
<dbReference type="Pfam" id="PF05729">
    <property type="entry name" value="NACHT"/>
    <property type="match status" value="1"/>
</dbReference>
<dbReference type="PANTHER" id="PTHR46844">
    <property type="entry name" value="SLR5058 PROTEIN"/>
    <property type="match status" value="1"/>
</dbReference>